<name>A0A9D2P0J3_9FIRM</name>
<sequence length="499" mass="54641">MSQVYQTRRKMERETGASAREMRPQGPDLSQLQGGAMPTAEQLGRRVDLPGAIRAKMEASFGADLSGVELYESQTVADAGAQAMTMGNKIGFAPGELDFVSGAGQALLGHELSHVVSQARGEVTGSGFLNDHALEARADREGALAAAGESVYSGPVTPISTTSTALSAAGPMQAKKPGRKKGKNAPAANTPAATAPATPDERQFVDLEEYFPAIHAKRDVLTQVQSARKQQQNAAQAYAVSNNMMKDSQEITSTSGGRQFLSLFRPGDDRYNEALSQLWRPDGGLNTELSEEKMMEYYNTVSSPLYQELMDLDLDTLGTDEDSVRYNFARNNELVGRLNSLTDIRTAMAGHLTPRGEGEEKSAYDARVKDKKESIFRSAMQTQGHDAAAVTQKFSEPGGRGKAMQKAMGIQGRLDVAYRNMMSGNNDVEQGANLEFDALRGQLHPTALSAPRDFSTYSEEQKRNMSRVENFDYWTQQLRKNPDSEFVKMMLKNYSPRRF</sequence>
<organism evidence="3 4">
    <name type="scientific">Candidatus Intestinimonas pullistercoris</name>
    <dbReference type="NCBI Taxonomy" id="2838623"/>
    <lineage>
        <taxon>Bacteria</taxon>
        <taxon>Bacillati</taxon>
        <taxon>Bacillota</taxon>
        <taxon>Clostridia</taxon>
        <taxon>Eubacteriales</taxon>
        <taxon>Intestinimonas</taxon>
    </lineage>
</organism>
<dbReference type="InterPro" id="IPR025295">
    <property type="entry name" value="eCIS_core_dom"/>
</dbReference>
<evidence type="ECO:0000256" key="1">
    <source>
        <dbReference type="SAM" id="MobiDB-lite"/>
    </source>
</evidence>
<reference evidence="3" key="1">
    <citation type="journal article" date="2021" name="PeerJ">
        <title>Extensive microbial diversity within the chicken gut microbiome revealed by metagenomics and culture.</title>
        <authorList>
            <person name="Gilroy R."/>
            <person name="Ravi A."/>
            <person name="Getino M."/>
            <person name="Pursley I."/>
            <person name="Horton D.L."/>
            <person name="Alikhan N.F."/>
            <person name="Baker D."/>
            <person name="Gharbi K."/>
            <person name="Hall N."/>
            <person name="Watson M."/>
            <person name="Adriaenssens E.M."/>
            <person name="Foster-Nyarko E."/>
            <person name="Jarju S."/>
            <person name="Secka A."/>
            <person name="Antonio M."/>
            <person name="Oren A."/>
            <person name="Chaudhuri R.R."/>
            <person name="La Ragione R."/>
            <person name="Hildebrand F."/>
            <person name="Pallen M.J."/>
        </authorList>
    </citation>
    <scope>NUCLEOTIDE SEQUENCE</scope>
    <source>
        <strain evidence="3">CHK186-1790</strain>
    </source>
</reference>
<feature type="compositionally biased region" description="Low complexity" evidence="1">
    <location>
        <begin position="184"/>
        <end position="198"/>
    </location>
</feature>
<dbReference type="EMBL" id="DWWJ01000091">
    <property type="protein sequence ID" value="HJC40883.1"/>
    <property type="molecule type" value="Genomic_DNA"/>
</dbReference>
<evidence type="ECO:0000313" key="4">
    <source>
        <dbReference type="Proteomes" id="UP000823882"/>
    </source>
</evidence>
<protein>
    <submittedName>
        <fullName evidence="3">DUF4157 domain-containing protein</fullName>
    </submittedName>
</protein>
<proteinExistence type="predicted"/>
<feature type="domain" description="eCIS core" evidence="2">
    <location>
        <begin position="49"/>
        <end position="121"/>
    </location>
</feature>
<comment type="caution">
    <text evidence="3">The sequence shown here is derived from an EMBL/GenBank/DDBJ whole genome shotgun (WGS) entry which is preliminary data.</text>
</comment>
<evidence type="ECO:0000313" key="3">
    <source>
        <dbReference type="EMBL" id="HJC40883.1"/>
    </source>
</evidence>
<evidence type="ECO:0000259" key="2">
    <source>
        <dbReference type="Pfam" id="PF13699"/>
    </source>
</evidence>
<accession>A0A9D2P0J3</accession>
<reference evidence="3" key="2">
    <citation type="submission" date="2021-04" db="EMBL/GenBank/DDBJ databases">
        <authorList>
            <person name="Gilroy R."/>
        </authorList>
    </citation>
    <scope>NUCLEOTIDE SEQUENCE</scope>
    <source>
        <strain evidence="3">CHK186-1790</strain>
    </source>
</reference>
<dbReference type="Pfam" id="PF13699">
    <property type="entry name" value="eCIS_core"/>
    <property type="match status" value="1"/>
</dbReference>
<dbReference type="Proteomes" id="UP000823882">
    <property type="component" value="Unassembled WGS sequence"/>
</dbReference>
<feature type="region of interest" description="Disordered" evidence="1">
    <location>
        <begin position="163"/>
        <end position="201"/>
    </location>
</feature>
<dbReference type="AlphaFoldDB" id="A0A9D2P0J3"/>
<feature type="region of interest" description="Disordered" evidence="1">
    <location>
        <begin position="1"/>
        <end position="37"/>
    </location>
</feature>
<feature type="compositionally biased region" description="Basic and acidic residues" evidence="1">
    <location>
        <begin position="9"/>
        <end position="23"/>
    </location>
</feature>
<gene>
    <name evidence="3" type="ORF">H9701_04950</name>
</gene>